<evidence type="ECO:0008006" key="4">
    <source>
        <dbReference type="Google" id="ProtNLM"/>
    </source>
</evidence>
<name>A0A2R6ACY3_9ARCH</name>
<dbReference type="AlphaFoldDB" id="A0A2R6ACY3"/>
<evidence type="ECO:0000313" key="2">
    <source>
        <dbReference type="EMBL" id="PSN84217.1"/>
    </source>
</evidence>
<feature type="transmembrane region" description="Helical" evidence="1">
    <location>
        <begin position="189"/>
        <end position="211"/>
    </location>
</feature>
<evidence type="ECO:0000313" key="3">
    <source>
        <dbReference type="Proteomes" id="UP000240880"/>
    </source>
</evidence>
<accession>A0A2R6ACY3</accession>
<dbReference type="Pfam" id="PF04123">
    <property type="entry name" value="DUF373"/>
    <property type="match status" value="1"/>
</dbReference>
<organism evidence="2 3">
    <name type="scientific">Candidatus Marsarchaeota G1 archaeon OSP_D</name>
    <dbReference type="NCBI Taxonomy" id="1978155"/>
    <lineage>
        <taxon>Archaea</taxon>
        <taxon>Candidatus Marsarchaeota</taxon>
        <taxon>Candidatus Marsarchaeota group 1</taxon>
    </lineage>
</organism>
<sequence>MMDNKKILILAVDVDDDVSKIGVKTPVVGRESVLDAALKLALTTPEDTDVNAIFGAIKQFDKLKSEGFSDIEIALVSGSTSGGVEADLRIREEVSELAQKLKPSGTIFVSDGGEDERVIPIVQSVIPLFSVQRVTVQYSKNIEETYRVLASYIRKGLTEPRLVKYTLGLPGVLILVVAILAVFGFIKYVAYFAAFLLGIVMVFRGFSVLDVIHKSWESDPIHLIGRIVALIVIAAAIATDVEIGQNYTNNVSAGVELIVKDTFDYYVVAMVVYFSSIIASSYMKGTYRFWKDVTAISFILSVRPAIFYLINYVLNNISSIAAVEQFLIKMFSALILSVSVAILSFRLEKWVQNRLLATAQGATQ</sequence>
<feature type="transmembrane region" description="Helical" evidence="1">
    <location>
        <begin position="263"/>
        <end position="283"/>
    </location>
</feature>
<gene>
    <name evidence="2" type="ORF">B9Q01_01960</name>
</gene>
<keyword evidence="1" id="KW-1133">Transmembrane helix</keyword>
<dbReference type="PANTHER" id="PTHR38815:SF1">
    <property type="entry name" value="DUF373 FAMILY PROTEIN"/>
    <property type="match status" value="1"/>
</dbReference>
<comment type="caution">
    <text evidence="2">The sequence shown here is derived from an EMBL/GenBank/DDBJ whole genome shotgun (WGS) entry which is preliminary data.</text>
</comment>
<dbReference type="InterPro" id="IPR007254">
    <property type="entry name" value="DUF373"/>
</dbReference>
<proteinExistence type="predicted"/>
<dbReference type="PANTHER" id="PTHR38815">
    <property type="entry name" value="HYPOTHETICAL MEMBRANE PROTEIN, CONSERVED, DUF373 FAMILY"/>
    <property type="match status" value="1"/>
</dbReference>
<feature type="transmembrane region" description="Helical" evidence="1">
    <location>
        <begin position="326"/>
        <end position="345"/>
    </location>
</feature>
<dbReference type="EMBL" id="NEXC01000006">
    <property type="protein sequence ID" value="PSN84217.1"/>
    <property type="molecule type" value="Genomic_DNA"/>
</dbReference>
<protein>
    <recommendedName>
        <fullName evidence="4">DUF373 family protein</fullName>
    </recommendedName>
</protein>
<dbReference type="Proteomes" id="UP000240880">
    <property type="component" value="Unassembled WGS sequence"/>
</dbReference>
<feature type="transmembrane region" description="Helical" evidence="1">
    <location>
        <begin position="295"/>
        <end position="314"/>
    </location>
</feature>
<reference evidence="2 3" key="1">
    <citation type="submission" date="2017-04" db="EMBL/GenBank/DDBJ databases">
        <title>Novel microbial lineages endemic to geothermal iron-oxide mats fill important gaps in the evolutionary history of Archaea.</title>
        <authorList>
            <person name="Jay Z.J."/>
            <person name="Beam J.P."/>
            <person name="Dlakic M."/>
            <person name="Rusch D.B."/>
            <person name="Kozubal M.A."/>
            <person name="Inskeep W.P."/>
        </authorList>
    </citation>
    <scope>NUCLEOTIDE SEQUENCE [LARGE SCALE GENOMIC DNA]</scope>
    <source>
        <strain evidence="2">OSP_D</strain>
    </source>
</reference>
<keyword evidence="1" id="KW-0472">Membrane</keyword>
<evidence type="ECO:0000256" key="1">
    <source>
        <dbReference type="SAM" id="Phobius"/>
    </source>
</evidence>
<keyword evidence="1" id="KW-0812">Transmembrane</keyword>
<feature type="transmembrane region" description="Helical" evidence="1">
    <location>
        <begin position="162"/>
        <end position="183"/>
    </location>
</feature>
<feature type="transmembrane region" description="Helical" evidence="1">
    <location>
        <begin position="223"/>
        <end position="243"/>
    </location>
</feature>